<organism evidence="2 3">
    <name type="scientific">Sistotremastrum niveocremeum HHB9708</name>
    <dbReference type="NCBI Taxonomy" id="1314777"/>
    <lineage>
        <taxon>Eukaryota</taxon>
        <taxon>Fungi</taxon>
        <taxon>Dikarya</taxon>
        <taxon>Basidiomycota</taxon>
        <taxon>Agaricomycotina</taxon>
        <taxon>Agaricomycetes</taxon>
        <taxon>Sistotremastrales</taxon>
        <taxon>Sistotremastraceae</taxon>
        <taxon>Sertulicium</taxon>
        <taxon>Sertulicium niveocremeum</taxon>
    </lineage>
</organism>
<accession>A0A164MRY2</accession>
<feature type="chain" id="PRO_5007851890" description="Secreted protein" evidence="1">
    <location>
        <begin position="17"/>
        <end position="130"/>
    </location>
</feature>
<name>A0A164MRY2_9AGAM</name>
<reference evidence="2 3" key="1">
    <citation type="journal article" date="2016" name="Mol. Biol. Evol.">
        <title>Comparative Genomics of Early-Diverging Mushroom-Forming Fungi Provides Insights into the Origins of Lignocellulose Decay Capabilities.</title>
        <authorList>
            <person name="Nagy L.G."/>
            <person name="Riley R."/>
            <person name="Tritt A."/>
            <person name="Adam C."/>
            <person name="Daum C."/>
            <person name="Floudas D."/>
            <person name="Sun H."/>
            <person name="Yadav J.S."/>
            <person name="Pangilinan J."/>
            <person name="Larsson K.H."/>
            <person name="Matsuura K."/>
            <person name="Barry K."/>
            <person name="Labutti K."/>
            <person name="Kuo R."/>
            <person name="Ohm R.A."/>
            <person name="Bhattacharya S.S."/>
            <person name="Shirouzu T."/>
            <person name="Yoshinaga Y."/>
            <person name="Martin F.M."/>
            <person name="Grigoriev I.V."/>
            <person name="Hibbett D.S."/>
        </authorList>
    </citation>
    <scope>NUCLEOTIDE SEQUENCE [LARGE SCALE GENOMIC DNA]</scope>
    <source>
        <strain evidence="2 3">HHB9708</strain>
    </source>
</reference>
<evidence type="ECO:0000313" key="2">
    <source>
        <dbReference type="EMBL" id="KZS86974.1"/>
    </source>
</evidence>
<protein>
    <recommendedName>
        <fullName evidence="4">Secreted protein</fullName>
    </recommendedName>
</protein>
<keyword evidence="3" id="KW-1185">Reference proteome</keyword>
<dbReference type="EMBL" id="KV419461">
    <property type="protein sequence ID" value="KZS86974.1"/>
    <property type="molecule type" value="Genomic_DNA"/>
</dbReference>
<keyword evidence="1" id="KW-0732">Signal</keyword>
<sequence length="130" mass="14912">MFLSWILFCTCACCMDFLVFFPSPFSRYDRFQVCLGLIKNTGLHRRMRHMIVQCFCVSLSPRPTNMARYVKGNAIAVQCQHGMRIIDQGAQSMLRKLPTWCSTIVAELCCRVILGCSDESWGLDLLRYLG</sequence>
<proteinExistence type="predicted"/>
<dbReference type="Proteomes" id="UP000076722">
    <property type="component" value="Unassembled WGS sequence"/>
</dbReference>
<evidence type="ECO:0000313" key="3">
    <source>
        <dbReference type="Proteomes" id="UP000076722"/>
    </source>
</evidence>
<gene>
    <name evidence="2" type="ORF">SISNIDRAFT_471355</name>
</gene>
<dbReference type="AlphaFoldDB" id="A0A164MRY2"/>
<evidence type="ECO:0000256" key="1">
    <source>
        <dbReference type="SAM" id="SignalP"/>
    </source>
</evidence>
<feature type="signal peptide" evidence="1">
    <location>
        <begin position="1"/>
        <end position="16"/>
    </location>
</feature>
<evidence type="ECO:0008006" key="4">
    <source>
        <dbReference type="Google" id="ProtNLM"/>
    </source>
</evidence>